<dbReference type="AlphaFoldDB" id="A0A371HMG3"/>
<evidence type="ECO:0000313" key="2">
    <source>
        <dbReference type="Proteomes" id="UP000257109"/>
    </source>
</evidence>
<name>A0A371HMG3_MUCPR</name>
<sequence length="62" mass="7060">MKEKLDSGLIVTHVPTGLQVVDVFTRGLPATRFQELPGKLGMIYSFTNLRESVRDIDMFIFM</sequence>
<accession>A0A371HMG3</accession>
<proteinExistence type="predicted"/>
<dbReference type="OrthoDB" id="1436114at2759"/>
<keyword evidence="2" id="KW-1185">Reference proteome</keyword>
<evidence type="ECO:0000313" key="1">
    <source>
        <dbReference type="EMBL" id="RDY03976.1"/>
    </source>
</evidence>
<dbReference type="Proteomes" id="UP000257109">
    <property type="component" value="Unassembled WGS sequence"/>
</dbReference>
<organism evidence="1 2">
    <name type="scientific">Mucuna pruriens</name>
    <name type="common">Velvet bean</name>
    <name type="synonym">Dolichos pruriens</name>
    <dbReference type="NCBI Taxonomy" id="157652"/>
    <lineage>
        <taxon>Eukaryota</taxon>
        <taxon>Viridiplantae</taxon>
        <taxon>Streptophyta</taxon>
        <taxon>Embryophyta</taxon>
        <taxon>Tracheophyta</taxon>
        <taxon>Spermatophyta</taxon>
        <taxon>Magnoliopsida</taxon>
        <taxon>eudicotyledons</taxon>
        <taxon>Gunneridae</taxon>
        <taxon>Pentapetalae</taxon>
        <taxon>rosids</taxon>
        <taxon>fabids</taxon>
        <taxon>Fabales</taxon>
        <taxon>Fabaceae</taxon>
        <taxon>Papilionoideae</taxon>
        <taxon>50 kb inversion clade</taxon>
        <taxon>NPAAA clade</taxon>
        <taxon>indigoferoid/millettioid clade</taxon>
        <taxon>Phaseoleae</taxon>
        <taxon>Mucuna</taxon>
    </lineage>
</organism>
<feature type="non-terminal residue" evidence="1">
    <location>
        <position position="1"/>
    </location>
</feature>
<comment type="caution">
    <text evidence="1">The sequence shown here is derived from an EMBL/GenBank/DDBJ whole genome shotgun (WGS) entry which is preliminary data.</text>
</comment>
<protein>
    <submittedName>
        <fullName evidence="1">Uncharacterized protein</fullName>
    </submittedName>
</protein>
<dbReference type="EMBL" id="QJKJ01002168">
    <property type="protein sequence ID" value="RDY03976.1"/>
    <property type="molecule type" value="Genomic_DNA"/>
</dbReference>
<reference evidence="1" key="1">
    <citation type="submission" date="2018-05" db="EMBL/GenBank/DDBJ databases">
        <title>Draft genome of Mucuna pruriens seed.</title>
        <authorList>
            <person name="Nnadi N.E."/>
            <person name="Vos R."/>
            <person name="Hasami M.H."/>
            <person name="Devisetty U.K."/>
            <person name="Aguiy J.C."/>
        </authorList>
    </citation>
    <scope>NUCLEOTIDE SEQUENCE [LARGE SCALE GENOMIC DNA]</scope>
    <source>
        <strain evidence="1">JCA_2017</strain>
    </source>
</reference>
<gene>
    <name evidence="1" type="ORF">CR513_12370</name>
</gene>